<dbReference type="EMBL" id="CP044619">
    <property type="protein sequence ID" value="QRD87522.1"/>
    <property type="molecule type" value="Genomic_DNA"/>
</dbReference>
<dbReference type="SUPFAM" id="SSF57701">
    <property type="entry name" value="Zn2/Cys6 DNA-binding domain"/>
    <property type="match status" value="1"/>
</dbReference>
<dbReference type="Gene3D" id="4.10.240.10">
    <property type="entry name" value="Zn(2)-C6 fungal-type DNA-binding domain"/>
    <property type="match status" value="1"/>
</dbReference>
<evidence type="ECO:0000256" key="2">
    <source>
        <dbReference type="ARBA" id="ARBA00023125"/>
    </source>
</evidence>
<accession>A0A7U2QX50</accession>
<dbReference type="AlphaFoldDB" id="A0A7U2QX50"/>
<dbReference type="InterPro" id="IPR001138">
    <property type="entry name" value="Zn2Cys6_DnaBD"/>
</dbReference>
<protein>
    <recommendedName>
        <fullName evidence="5">Zn(2)-C6 fungal-type domain-containing protein</fullName>
    </recommendedName>
</protein>
<dbReference type="GO" id="GO:0008270">
    <property type="term" value="F:zinc ion binding"/>
    <property type="evidence" value="ECO:0007669"/>
    <property type="project" value="InterPro"/>
</dbReference>
<dbReference type="CDD" id="cd00067">
    <property type="entry name" value="GAL4"/>
    <property type="match status" value="1"/>
</dbReference>
<name>A0A7U2QX50_ASPFN</name>
<evidence type="ECO:0000256" key="4">
    <source>
        <dbReference type="ARBA" id="ARBA00023242"/>
    </source>
</evidence>
<dbReference type="Proteomes" id="UP000596276">
    <property type="component" value="Chromosome 1"/>
</dbReference>
<evidence type="ECO:0000313" key="6">
    <source>
        <dbReference type="EMBL" id="QRD87522.1"/>
    </source>
</evidence>
<keyword evidence="2" id="KW-0238">DNA-binding</keyword>
<dbReference type="GO" id="GO:0003677">
    <property type="term" value="F:DNA binding"/>
    <property type="evidence" value="ECO:0007669"/>
    <property type="project" value="UniProtKB-KW"/>
</dbReference>
<evidence type="ECO:0000313" key="7">
    <source>
        <dbReference type="Proteomes" id="UP000596276"/>
    </source>
</evidence>
<dbReference type="GO" id="GO:0009893">
    <property type="term" value="P:positive regulation of metabolic process"/>
    <property type="evidence" value="ECO:0007669"/>
    <property type="project" value="UniProtKB-ARBA"/>
</dbReference>
<sequence length="86" mass="9590">MAIRRAHRKSRHGCTNCKQRRVKCDETRPYCQNCTRRNNTCVYVTPVRVLSEPIASAEAGTSIGCLPIKPEPAVLPYSSWASLTPS</sequence>
<proteinExistence type="predicted"/>
<evidence type="ECO:0000259" key="5">
    <source>
        <dbReference type="PROSITE" id="PS50048"/>
    </source>
</evidence>
<evidence type="ECO:0000256" key="1">
    <source>
        <dbReference type="ARBA" id="ARBA00023015"/>
    </source>
</evidence>
<dbReference type="InterPro" id="IPR036864">
    <property type="entry name" value="Zn2-C6_fun-type_DNA-bd_sf"/>
</dbReference>
<dbReference type="SMART" id="SM00066">
    <property type="entry name" value="GAL4"/>
    <property type="match status" value="1"/>
</dbReference>
<keyword evidence="4" id="KW-0539">Nucleus</keyword>
<organism evidence="6 7">
    <name type="scientific">Aspergillus flavus (strain ATCC 200026 / FGSC A1120 / IAM 13836 / NRRL 3357 / JCM 12722 / SRRC 167)</name>
    <dbReference type="NCBI Taxonomy" id="332952"/>
    <lineage>
        <taxon>Eukaryota</taxon>
        <taxon>Fungi</taxon>
        <taxon>Dikarya</taxon>
        <taxon>Ascomycota</taxon>
        <taxon>Pezizomycotina</taxon>
        <taxon>Eurotiomycetes</taxon>
        <taxon>Eurotiomycetidae</taxon>
        <taxon>Eurotiales</taxon>
        <taxon>Aspergillaceae</taxon>
        <taxon>Aspergillus</taxon>
        <taxon>Aspergillus subgen. Circumdati</taxon>
    </lineage>
</organism>
<dbReference type="VEuPathDB" id="FungiDB:F9C07_505"/>
<dbReference type="InterPro" id="IPR052400">
    <property type="entry name" value="Zn2-C6_fungal_TF"/>
</dbReference>
<keyword evidence="3" id="KW-0804">Transcription</keyword>
<evidence type="ECO:0000256" key="3">
    <source>
        <dbReference type="ARBA" id="ARBA00023163"/>
    </source>
</evidence>
<keyword evidence="1" id="KW-0805">Transcription regulation</keyword>
<dbReference type="PRINTS" id="PR00755">
    <property type="entry name" value="AFLATOXINBRP"/>
</dbReference>
<dbReference type="PROSITE" id="PS00463">
    <property type="entry name" value="ZN2_CY6_FUNGAL_1"/>
    <property type="match status" value="1"/>
</dbReference>
<dbReference type="Pfam" id="PF00172">
    <property type="entry name" value="Zn_clus"/>
    <property type="match status" value="1"/>
</dbReference>
<dbReference type="PROSITE" id="PS50048">
    <property type="entry name" value="ZN2_CY6_FUNGAL_2"/>
    <property type="match status" value="1"/>
</dbReference>
<dbReference type="PANTHER" id="PTHR47657">
    <property type="entry name" value="STEROL REGULATORY ELEMENT-BINDING PROTEIN ECM22"/>
    <property type="match status" value="1"/>
</dbReference>
<gene>
    <name evidence="6" type="ORF">F9C07_505</name>
</gene>
<dbReference type="PANTHER" id="PTHR47657:SF7">
    <property type="entry name" value="STEROL REGULATORY ELEMENT-BINDING PROTEIN ECM22"/>
    <property type="match status" value="1"/>
</dbReference>
<reference evidence="7" key="1">
    <citation type="journal article" date="2021" name="G3 (Bethesda)">
        <title>Chromosome assembled and annotated genome sequence of Aspergillus flavus NRRL 3357.</title>
        <authorList>
            <person name="Skerker J.M."/>
            <person name="Pianalto K.M."/>
            <person name="Mondo S.J."/>
            <person name="Yang K."/>
            <person name="Arkin A.P."/>
            <person name="Keller N.P."/>
            <person name="Grigoriev I.V."/>
            <person name="Louise Glass N.L."/>
        </authorList>
    </citation>
    <scope>NUCLEOTIDE SEQUENCE [LARGE SCALE GENOMIC DNA]</scope>
    <source>
        <strain evidence="7">ATCC 200026 / FGSC A1120 / IAM 13836 / NRRL 3357 / JCM 12722 / SRRC 167</strain>
    </source>
</reference>
<dbReference type="GO" id="GO:0000981">
    <property type="term" value="F:DNA-binding transcription factor activity, RNA polymerase II-specific"/>
    <property type="evidence" value="ECO:0007669"/>
    <property type="project" value="InterPro"/>
</dbReference>
<keyword evidence="7" id="KW-1185">Reference proteome</keyword>
<feature type="domain" description="Zn(2)-C6 fungal-type" evidence="5">
    <location>
        <begin position="13"/>
        <end position="43"/>
    </location>
</feature>